<evidence type="ECO:0000256" key="1">
    <source>
        <dbReference type="SAM" id="MobiDB-lite"/>
    </source>
</evidence>
<dbReference type="EMBL" id="BDRX01000152">
    <property type="protein sequence ID" value="GBF99277.1"/>
    <property type="molecule type" value="Genomic_DNA"/>
</dbReference>
<feature type="compositionally biased region" description="Gly residues" evidence="1">
    <location>
        <begin position="151"/>
        <end position="160"/>
    </location>
</feature>
<keyword evidence="3" id="KW-1185">Reference proteome</keyword>
<sequence>MTAAWRQARALLVPAAKGAIFGAALYFAADTASDVYTFFAVRRAALARARASPDVAALVGEPFSPGPWYDGTLGFSHRDRVAHATFQIAGAARTTDVVARAARRGEGPRANALYNAFGPGEWELVSCSAMFPGEGGLAVPRSIMEPQPPAAGGGGGGGSAAGECLPCQQQQQQQQPKPAAAGGAGWWRWWGRAKDGGGGGGGGGK</sequence>
<name>A0A2V0PP93_9CHLO</name>
<evidence type="ECO:0000313" key="2">
    <source>
        <dbReference type="EMBL" id="GBF99277.1"/>
    </source>
</evidence>
<dbReference type="Proteomes" id="UP000247498">
    <property type="component" value="Unassembled WGS sequence"/>
</dbReference>
<dbReference type="PANTHER" id="PTHR35114">
    <property type="entry name" value="CYTOCHROME OXIDASE COMPLEX ASSEMBLY PROTEIN"/>
    <property type="match status" value="1"/>
</dbReference>
<feature type="compositionally biased region" description="Low complexity" evidence="1">
    <location>
        <begin position="168"/>
        <end position="190"/>
    </location>
</feature>
<dbReference type="InParanoid" id="A0A2V0PP93"/>
<proteinExistence type="predicted"/>
<dbReference type="PANTHER" id="PTHR35114:SF1">
    <property type="entry name" value="CYTOCHROME OXIDASE COMPLEX ASSEMBLY PROTEIN"/>
    <property type="match status" value="1"/>
</dbReference>
<feature type="compositionally biased region" description="Gly residues" evidence="1">
    <location>
        <begin position="196"/>
        <end position="205"/>
    </location>
</feature>
<accession>A0A2V0PP93</accession>
<dbReference type="FunCoup" id="A0A2V0PP93">
    <property type="interactions" value="122"/>
</dbReference>
<gene>
    <name evidence="2" type="ORF">Rsub_12037</name>
</gene>
<reference evidence="2 3" key="1">
    <citation type="journal article" date="2018" name="Sci. Rep.">
        <title>Raphidocelis subcapitata (=Pseudokirchneriella subcapitata) provides an insight into genome evolution and environmental adaptations in the Sphaeropleales.</title>
        <authorList>
            <person name="Suzuki S."/>
            <person name="Yamaguchi H."/>
            <person name="Nakajima N."/>
            <person name="Kawachi M."/>
        </authorList>
    </citation>
    <scope>NUCLEOTIDE SEQUENCE [LARGE SCALE GENOMIC DNA]</scope>
    <source>
        <strain evidence="2 3">NIES-35</strain>
    </source>
</reference>
<feature type="region of interest" description="Disordered" evidence="1">
    <location>
        <begin position="141"/>
        <end position="205"/>
    </location>
</feature>
<evidence type="ECO:0000313" key="3">
    <source>
        <dbReference type="Proteomes" id="UP000247498"/>
    </source>
</evidence>
<comment type="caution">
    <text evidence="2">The sequence shown here is derived from an EMBL/GenBank/DDBJ whole genome shotgun (WGS) entry which is preliminary data.</text>
</comment>
<dbReference type="AlphaFoldDB" id="A0A2V0PP93"/>
<organism evidence="2 3">
    <name type="scientific">Raphidocelis subcapitata</name>
    <dbReference type="NCBI Taxonomy" id="307507"/>
    <lineage>
        <taxon>Eukaryota</taxon>
        <taxon>Viridiplantae</taxon>
        <taxon>Chlorophyta</taxon>
        <taxon>core chlorophytes</taxon>
        <taxon>Chlorophyceae</taxon>
        <taxon>CS clade</taxon>
        <taxon>Sphaeropleales</taxon>
        <taxon>Selenastraceae</taxon>
        <taxon>Raphidocelis</taxon>
    </lineage>
</organism>
<protein>
    <submittedName>
        <fullName evidence="2">Uncharacterized protein</fullName>
    </submittedName>
</protein>
<dbReference type="OrthoDB" id="535599at2759"/>